<dbReference type="PANTHER" id="PTHR12526:SF638">
    <property type="entry name" value="SPORE COAT PROTEIN SA"/>
    <property type="match status" value="1"/>
</dbReference>
<organism evidence="1 2">
    <name type="scientific">Kutzneria albida DSM 43870</name>
    <dbReference type="NCBI Taxonomy" id="1449976"/>
    <lineage>
        <taxon>Bacteria</taxon>
        <taxon>Bacillati</taxon>
        <taxon>Actinomycetota</taxon>
        <taxon>Actinomycetes</taxon>
        <taxon>Pseudonocardiales</taxon>
        <taxon>Pseudonocardiaceae</taxon>
        <taxon>Kutzneria</taxon>
    </lineage>
</organism>
<dbReference type="OrthoDB" id="9806653at2"/>
<evidence type="ECO:0008006" key="3">
    <source>
        <dbReference type="Google" id="ProtNLM"/>
    </source>
</evidence>
<keyword evidence="2" id="KW-1185">Reference proteome</keyword>
<dbReference type="Proteomes" id="UP000019225">
    <property type="component" value="Chromosome"/>
</dbReference>
<proteinExistence type="predicted"/>
<accession>W5WAE8</accession>
<dbReference type="eggNOG" id="COG0438">
    <property type="taxonomic scope" value="Bacteria"/>
</dbReference>
<dbReference type="STRING" id="1449976.KALB_4555"/>
<dbReference type="Pfam" id="PF13692">
    <property type="entry name" value="Glyco_trans_1_4"/>
    <property type="match status" value="1"/>
</dbReference>
<dbReference type="EMBL" id="CP007155">
    <property type="protein sequence ID" value="AHH97917.1"/>
    <property type="molecule type" value="Genomic_DNA"/>
</dbReference>
<dbReference type="HOGENOM" id="CLU_009583_41_0_11"/>
<dbReference type="Gene3D" id="3.40.50.2000">
    <property type="entry name" value="Glycogen Phosphorylase B"/>
    <property type="match status" value="2"/>
</dbReference>
<evidence type="ECO:0000313" key="2">
    <source>
        <dbReference type="Proteomes" id="UP000019225"/>
    </source>
</evidence>
<dbReference type="AlphaFoldDB" id="W5WAE8"/>
<reference evidence="1 2" key="1">
    <citation type="journal article" date="2014" name="BMC Genomics">
        <title>Complete genome sequence of producer of the glycopeptide antibiotic Aculeximycin Kutzneria albida DSM 43870T, a representative of minor genus of Pseudonocardiaceae.</title>
        <authorList>
            <person name="Rebets Y."/>
            <person name="Tokovenko B."/>
            <person name="Lushchyk I."/>
            <person name="Ruckert C."/>
            <person name="Zaburannyi N."/>
            <person name="Bechthold A."/>
            <person name="Kalinowski J."/>
            <person name="Luzhetskyy A."/>
        </authorList>
    </citation>
    <scope>NUCLEOTIDE SEQUENCE [LARGE SCALE GENOMIC DNA]</scope>
    <source>
        <strain evidence="1">DSM 43870</strain>
    </source>
</reference>
<gene>
    <name evidence="1" type="ORF">KALB_4555</name>
</gene>
<evidence type="ECO:0000313" key="1">
    <source>
        <dbReference type="EMBL" id="AHH97917.1"/>
    </source>
</evidence>
<dbReference type="PANTHER" id="PTHR12526">
    <property type="entry name" value="GLYCOSYLTRANSFERASE"/>
    <property type="match status" value="1"/>
</dbReference>
<dbReference type="GO" id="GO:0016757">
    <property type="term" value="F:glycosyltransferase activity"/>
    <property type="evidence" value="ECO:0007669"/>
    <property type="project" value="TreeGrafter"/>
</dbReference>
<protein>
    <recommendedName>
        <fullName evidence="3">Glycosyltransferase subfamily 4-like N-terminal domain-containing protein</fullName>
    </recommendedName>
</protein>
<dbReference type="KEGG" id="kal:KALB_4555"/>
<dbReference type="CDD" id="cd03801">
    <property type="entry name" value="GT4_PimA-like"/>
    <property type="match status" value="1"/>
</dbReference>
<name>W5WAE8_9PSEU</name>
<sequence length="360" mass="39219">MAMVQGCTDARRDGVADYCRQLAWALREQAVDVVQFEHDTARATTRAVRAMRADVVHVQWAPAAYGFSGRVGLLPLHLHQRPRIVTTLHEYGGQQWPAWVPPRLWDALERLNLWDRETGRLVPASDVVVVTNQAHAELLRSRSRTTCRVIPLAPTVSEAGDVPGAARPGPPTAVFFGFVHPGKGTRRLLEALPLARRDLRLRVVGGFTSLAMPERAAREHLRGLTRLAEDLGVADRVQFTGYLPAAEVSRLLHGADLAVLPLAHGVTTRSGALLSVLAHGLPTLVTAADPPDPELVDGSTVSVIPVRGDAAAIACTINGVLADDRLRARLSAGGREVAARHSWQRVARSHVELYEQILRR</sequence>
<dbReference type="SUPFAM" id="SSF53756">
    <property type="entry name" value="UDP-Glycosyltransferase/glycogen phosphorylase"/>
    <property type="match status" value="1"/>
</dbReference>